<dbReference type="OrthoDB" id="5366531at2759"/>
<feature type="region of interest" description="Disordered" evidence="1">
    <location>
        <begin position="582"/>
        <end position="601"/>
    </location>
</feature>
<accession>A0A6A6NRY9</accession>
<keyword evidence="3" id="KW-1185">Reference proteome</keyword>
<dbReference type="EMBL" id="MU001693">
    <property type="protein sequence ID" value="KAF2454053.1"/>
    <property type="molecule type" value="Genomic_DNA"/>
</dbReference>
<evidence type="ECO:0008006" key="4">
    <source>
        <dbReference type="Google" id="ProtNLM"/>
    </source>
</evidence>
<gene>
    <name evidence="2" type="ORF">BDY21DRAFT_291894</name>
</gene>
<dbReference type="Proteomes" id="UP000799766">
    <property type="component" value="Unassembled WGS sequence"/>
</dbReference>
<evidence type="ECO:0000313" key="2">
    <source>
        <dbReference type="EMBL" id="KAF2454053.1"/>
    </source>
</evidence>
<evidence type="ECO:0000313" key="3">
    <source>
        <dbReference type="Proteomes" id="UP000799766"/>
    </source>
</evidence>
<name>A0A6A6NRY9_9PEZI</name>
<evidence type="ECO:0000256" key="1">
    <source>
        <dbReference type="SAM" id="MobiDB-lite"/>
    </source>
</evidence>
<organism evidence="2 3">
    <name type="scientific">Lineolata rhizophorae</name>
    <dbReference type="NCBI Taxonomy" id="578093"/>
    <lineage>
        <taxon>Eukaryota</taxon>
        <taxon>Fungi</taxon>
        <taxon>Dikarya</taxon>
        <taxon>Ascomycota</taxon>
        <taxon>Pezizomycotina</taxon>
        <taxon>Dothideomycetes</taxon>
        <taxon>Dothideomycetes incertae sedis</taxon>
        <taxon>Lineolatales</taxon>
        <taxon>Lineolataceae</taxon>
        <taxon>Lineolata</taxon>
    </lineage>
</organism>
<proteinExistence type="predicted"/>
<feature type="compositionally biased region" description="Low complexity" evidence="1">
    <location>
        <begin position="587"/>
        <end position="597"/>
    </location>
</feature>
<reference evidence="2" key="1">
    <citation type="journal article" date="2020" name="Stud. Mycol.">
        <title>101 Dothideomycetes genomes: a test case for predicting lifestyles and emergence of pathogens.</title>
        <authorList>
            <person name="Haridas S."/>
            <person name="Albert R."/>
            <person name="Binder M."/>
            <person name="Bloem J."/>
            <person name="Labutti K."/>
            <person name="Salamov A."/>
            <person name="Andreopoulos B."/>
            <person name="Baker S."/>
            <person name="Barry K."/>
            <person name="Bills G."/>
            <person name="Bluhm B."/>
            <person name="Cannon C."/>
            <person name="Castanera R."/>
            <person name="Culley D."/>
            <person name="Daum C."/>
            <person name="Ezra D."/>
            <person name="Gonzalez J."/>
            <person name="Henrissat B."/>
            <person name="Kuo A."/>
            <person name="Liang C."/>
            <person name="Lipzen A."/>
            <person name="Lutzoni F."/>
            <person name="Magnuson J."/>
            <person name="Mondo S."/>
            <person name="Nolan M."/>
            <person name="Ohm R."/>
            <person name="Pangilinan J."/>
            <person name="Park H.-J."/>
            <person name="Ramirez L."/>
            <person name="Alfaro M."/>
            <person name="Sun H."/>
            <person name="Tritt A."/>
            <person name="Yoshinaga Y."/>
            <person name="Zwiers L.-H."/>
            <person name="Turgeon B."/>
            <person name="Goodwin S."/>
            <person name="Spatafora J."/>
            <person name="Crous P."/>
            <person name="Grigoriev I."/>
        </authorList>
    </citation>
    <scope>NUCLEOTIDE SEQUENCE</scope>
    <source>
        <strain evidence="2">ATCC 16933</strain>
    </source>
</reference>
<dbReference type="AlphaFoldDB" id="A0A6A6NRY9"/>
<sequence>MLFESDVAKSDPFSRRRVDRPNGREDFQWWLKLLHFRERLNGSAGVQAIWEGIRARDIDLPTSGPHAKGLWMAFVSNCPLRQVIRHAADLHRKTGQVYEGLYEMVLDNVLLNKTGAIYPWHCELIRWCKPGPGVARRLASTLAECRMAEMNVALKKFKGIYLDIGQRDIYDVLIPRLYGRGAYQFAVKWHLLLVHHGDYPRKPASLKMPLKLAASPTTTRKSQLDMLQRTPPALASDDTGLAVDALTRENFSLCLGEIHNVEPKTKISDRFCARLYATDAFSIDFVSSGLAMFGIEEIGPLAFREIAVKAQTAPILLEAIERLRRLGVSITKCSFSESMIKAAQTSPADMFGAILDSDQHPDVYEDTILLKRLLGDYITARDWQGTRRILFILTLSSSDPVREGWKLLLGLFMEIADPNALGKLVDAMKLHDITLDNQTLSKLYTHHLRPRNPSKAPATHSLVDKFREHDDIVFVTNIMRLSVQCGTNIPAHRWHEVFRRLGMTGRLEELEGLVDWLVTWYSHPERVHLRLPPSPTTWSPPPCKTPAEATLNQLFPPSFQRALISWGFNTLATRRGYELIQPQHQHSASASTTASSPPLSPPWARPLRMLQHLRRHGVHVHTILVRKALRQRLWILFGVGHSNRLRNRLVRRKNPFGLGEFVTVADQLWGGKLFGLAEYAAAKEKERSEAGGKRGKERGGGGDEKMELLVRVFGERMWLNRRKRVSMTTTEFGEYLLGYEEQKTASKKLDREKC</sequence>
<protein>
    <recommendedName>
        <fullName evidence="4">Pentatricopeptide repeat domain-containing protein</fullName>
    </recommendedName>
</protein>